<feature type="compositionally biased region" description="Polar residues" evidence="1">
    <location>
        <begin position="155"/>
        <end position="165"/>
    </location>
</feature>
<evidence type="ECO:0000256" key="2">
    <source>
        <dbReference type="SAM" id="SignalP"/>
    </source>
</evidence>
<accession>A0AAV8T8W9</accession>
<evidence type="ECO:0000313" key="3">
    <source>
        <dbReference type="EMBL" id="KAJ8763251.1"/>
    </source>
</evidence>
<dbReference type="Proteomes" id="UP001159364">
    <property type="component" value="Linkage Group LG06"/>
</dbReference>
<protein>
    <submittedName>
        <fullName evidence="3">Uncharacterized protein</fullName>
    </submittedName>
</protein>
<dbReference type="InterPro" id="IPR044700">
    <property type="entry name" value="PIP2/PIPL1"/>
</dbReference>
<feature type="region of interest" description="Disordered" evidence="1">
    <location>
        <begin position="59"/>
        <end position="106"/>
    </location>
</feature>
<dbReference type="EMBL" id="JAIWQS010000006">
    <property type="protein sequence ID" value="KAJ8763251.1"/>
    <property type="molecule type" value="Genomic_DNA"/>
</dbReference>
<keyword evidence="4" id="KW-1185">Reference proteome</keyword>
<comment type="caution">
    <text evidence="3">The sequence shown here is derived from an EMBL/GenBank/DDBJ whole genome shotgun (WGS) entry which is preliminary data.</text>
</comment>
<dbReference type="AlphaFoldDB" id="A0AAV8T8W9"/>
<dbReference type="PANTHER" id="PTHR34663:SF11">
    <property type="entry name" value="DERMOKINE-LIKE"/>
    <property type="match status" value="1"/>
</dbReference>
<feature type="chain" id="PRO_5043597247" evidence="2">
    <location>
        <begin position="29"/>
        <end position="240"/>
    </location>
</feature>
<feature type="region of interest" description="Disordered" evidence="1">
    <location>
        <begin position="182"/>
        <end position="240"/>
    </location>
</feature>
<feature type="signal peptide" evidence="2">
    <location>
        <begin position="1"/>
        <end position="28"/>
    </location>
</feature>
<dbReference type="GO" id="GO:0050793">
    <property type="term" value="P:regulation of developmental process"/>
    <property type="evidence" value="ECO:0007669"/>
    <property type="project" value="InterPro"/>
</dbReference>
<feature type="region of interest" description="Disordered" evidence="1">
    <location>
        <begin position="126"/>
        <end position="165"/>
    </location>
</feature>
<organism evidence="3 4">
    <name type="scientific">Erythroxylum novogranatense</name>
    <dbReference type="NCBI Taxonomy" id="1862640"/>
    <lineage>
        <taxon>Eukaryota</taxon>
        <taxon>Viridiplantae</taxon>
        <taxon>Streptophyta</taxon>
        <taxon>Embryophyta</taxon>
        <taxon>Tracheophyta</taxon>
        <taxon>Spermatophyta</taxon>
        <taxon>Magnoliopsida</taxon>
        <taxon>eudicotyledons</taxon>
        <taxon>Gunneridae</taxon>
        <taxon>Pentapetalae</taxon>
        <taxon>rosids</taxon>
        <taxon>fabids</taxon>
        <taxon>Malpighiales</taxon>
        <taxon>Erythroxylaceae</taxon>
        <taxon>Erythroxylum</taxon>
    </lineage>
</organism>
<dbReference type="PANTHER" id="PTHR34663">
    <property type="entry name" value="OS06G0637400 PROTEIN"/>
    <property type="match status" value="1"/>
</dbReference>
<reference evidence="3 4" key="1">
    <citation type="submission" date="2021-09" db="EMBL/GenBank/DDBJ databases">
        <title>Genomic insights and catalytic innovation underlie evolution of tropane alkaloids biosynthesis.</title>
        <authorList>
            <person name="Wang Y.-J."/>
            <person name="Tian T."/>
            <person name="Huang J.-P."/>
            <person name="Huang S.-X."/>
        </authorList>
    </citation>
    <scope>NUCLEOTIDE SEQUENCE [LARGE SCALE GENOMIC DNA]</scope>
    <source>
        <strain evidence="3">KIB-2018</strain>
        <tissue evidence="3">Leaf</tissue>
    </source>
</reference>
<gene>
    <name evidence="3" type="ORF">K2173_026152</name>
</gene>
<keyword evidence="2" id="KW-0732">Signal</keyword>
<evidence type="ECO:0000256" key="1">
    <source>
        <dbReference type="SAM" id="MobiDB-lite"/>
    </source>
</evidence>
<evidence type="ECO:0000313" key="4">
    <source>
        <dbReference type="Proteomes" id="UP001159364"/>
    </source>
</evidence>
<proteinExistence type="predicted"/>
<name>A0AAV8T8W9_9ROSI</name>
<dbReference type="GO" id="GO:0045087">
    <property type="term" value="P:innate immune response"/>
    <property type="evidence" value="ECO:0007669"/>
    <property type="project" value="InterPro"/>
</dbReference>
<sequence>MAITSLNPCNFFVLMILASSLFPISSEARRLKFTDLHGSMSRGTDPFFDGFYFEEIKSGGPSSGGKGHEHTNDQTLGEIKHSGPSPAEGHYYTTDVPKSLGGIKHSGPSPAAGHYYTTDVPKSLGGIKHSGPSPAEGHYYTTDAPKSVGGIKHSGPSSGQANYNTASISSAPQTLLGEIKTSDPSAAEGHSYTTSDPQTLGGMKNSGPSGSGRGHDYISSTGPKNLAGIKHTGSSPGEGH</sequence>